<evidence type="ECO:0000256" key="3">
    <source>
        <dbReference type="SAM" id="Phobius"/>
    </source>
</evidence>
<comment type="caution">
    <text evidence="4">The sequence shown here is derived from an EMBL/GenBank/DDBJ whole genome shotgun (WGS) entry which is preliminary data.</text>
</comment>
<evidence type="ECO:0000313" key="4">
    <source>
        <dbReference type="EMBL" id="MCV2867084.1"/>
    </source>
</evidence>
<evidence type="ECO:0000256" key="2">
    <source>
        <dbReference type="SAM" id="MobiDB-lite"/>
    </source>
</evidence>
<dbReference type="InterPro" id="IPR006135">
    <property type="entry name" value="T3SS_substrate_exporter"/>
</dbReference>
<proteinExistence type="inferred from homology"/>
<name>A0ABT2Z7H3_9RHOB</name>
<dbReference type="SUPFAM" id="SSF160544">
    <property type="entry name" value="EscU C-terminal domain-like"/>
    <property type="match status" value="1"/>
</dbReference>
<keyword evidence="4" id="KW-0969">Cilium</keyword>
<keyword evidence="4" id="KW-0966">Cell projection</keyword>
<evidence type="ECO:0000313" key="5">
    <source>
        <dbReference type="Proteomes" id="UP001652542"/>
    </source>
</evidence>
<dbReference type="PRINTS" id="PR00950">
    <property type="entry name" value="TYPE3IMSPROT"/>
</dbReference>
<gene>
    <name evidence="4" type="ORF">OEW28_00405</name>
</gene>
<keyword evidence="4" id="KW-0282">Flagellum</keyword>
<dbReference type="Pfam" id="PF01312">
    <property type="entry name" value="Bac_export_2"/>
    <property type="match status" value="1"/>
</dbReference>
<keyword evidence="5" id="KW-1185">Reference proteome</keyword>
<dbReference type="PANTHER" id="PTHR30531">
    <property type="entry name" value="FLAGELLAR BIOSYNTHETIC PROTEIN FLHB"/>
    <property type="match status" value="1"/>
</dbReference>
<dbReference type="Proteomes" id="UP001652542">
    <property type="component" value="Unassembled WGS sequence"/>
</dbReference>
<keyword evidence="3" id="KW-1133">Transmembrane helix</keyword>
<sequence>MSTEDEDDKQYQPTPQKLREARRRGDVPHSSELVSAAVLAAFLIGASVLGPAALDEFGTRAVSMLALGPDHALSAALSASAAFLPVFALAAVAALAAYGAQGAIVLAPDRIAPKLSRIDPLSNGRRRFGTQGAFEFVKTLVKLLLFSGALGFFVWLRLPDTLALIGADPGIAAAALAADLRDFLVIAALVLVLTGAADFLWQQLDHVRRNRMTRQELMDEFRQSEGDPHLKQARRAMAQAIANNRMMSDVSKADVVIVNPTHFAVALRWKRGSRGAPVCVAKGVDHVAARIREAAAIAGVPMRSDPPVARALYASLKVGQEIRPEHYAPVAAAIRFADAMRRRARGRR</sequence>
<feature type="transmembrane region" description="Helical" evidence="3">
    <location>
        <begin position="136"/>
        <end position="156"/>
    </location>
</feature>
<dbReference type="Gene3D" id="3.40.1690.10">
    <property type="entry name" value="secretion proteins EscU"/>
    <property type="match status" value="1"/>
</dbReference>
<dbReference type="RefSeq" id="WP_263732756.1">
    <property type="nucleotide sequence ID" value="NZ_JAOWKY010000001.1"/>
</dbReference>
<feature type="compositionally biased region" description="Basic and acidic residues" evidence="2">
    <location>
        <begin position="17"/>
        <end position="26"/>
    </location>
</feature>
<dbReference type="EMBL" id="JAOWKY010000001">
    <property type="protein sequence ID" value="MCV2867084.1"/>
    <property type="molecule type" value="Genomic_DNA"/>
</dbReference>
<accession>A0ABT2Z7H3</accession>
<dbReference type="InterPro" id="IPR029025">
    <property type="entry name" value="T3SS_substrate_exporter_C"/>
</dbReference>
<comment type="similarity">
    <text evidence="1">Belongs to the type III secretion exporter family.</text>
</comment>
<organism evidence="4 5">
    <name type="scientific">Albidovulum marisflavi</name>
    <dbReference type="NCBI Taxonomy" id="2984159"/>
    <lineage>
        <taxon>Bacteria</taxon>
        <taxon>Pseudomonadati</taxon>
        <taxon>Pseudomonadota</taxon>
        <taxon>Alphaproteobacteria</taxon>
        <taxon>Rhodobacterales</taxon>
        <taxon>Paracoccaceae</taxon>
        <taxon>Albidovulum</taxon>
    </lineage>
</organism>
<feature type="transmembrane region" description="Helical" evidence="3">
    <location>
        <begin position="33"/>
        <end position="54"/>
    </location>
</feature>
<reference evidence="4 5" key="1">
    <citation type="submission" date="2022-10" db="EMBL/GenBank/DDBJ databases">
        <title>Defluviimonas sp. nov., isolated from ocean surface water.</title>
        <authorList>
            <person name="He W."/>
            <person name="Wang L."/>
            <person name="Zhang D.-F."/>
        </authorList>
    </citation>
    <scope>NUCLEOTIDE SEQUENCE [LARGE SCALE GENOMIC DNA]</scope>
    <source>
        <strain evidence="4 5">WL0002</strain>
    </source>
</reference>
<keyword evidence="3" id="KW-0472">Membrane</keyword>
<dbReference type="PANTHER" id="PTHR30531:SF12">
    <property type="entry name" value="FLAGELLAR BIOSYNTHETIC PROTEIN FLHB"/>
    <property type="match status" value="1"/>
</dbReference>
<feature type="transmembrane region" description="Helical" evidence="3">
    <location>
        <begin position="74"/>
        <end position="107"/>
    </location>
</feature>
<feature type="transmembrane region" description="Helical" evidence="3">
    <location>
        <begin position="183"/>
        <end position="201"/>
    </location>
</feature>
<keyword evidence="3" id="KW-0812">Transmembrane</keyword>
<protein>
    <submittedName>
        <fullName evidence="4">Flagellar type III secretion system protein FlhB</fullName>
    </submittedName>
</protein>
<evidence type="ECO:0000256" key="1">
    <source>
        <dbReference type="ARBA" id="ARBA00010690"/>
    </source>
</evidence>
<feature type="region of interest" description="Disordered" evidence="2">
    <location>
        <begin position="1"/>
        <end position="26"/>
    </location>
</feature>